<evidence type="ECO:0000313" key="1">
    <source>
        <dbReference type="EMBL" id="SFK36367.1"/>
    </source>
</evidence>
<evidence type="ECO:0000313" key="2">
    <source>
        <dbReference type="Proteomes" id="UP000243374"/>
    </source>
</evidence>
<keyword evidence="2" id="KW-1185">Reference proteome</keyword>
<gene>
    <name evidence="1" type="ORF">SAMN04487865_10613</name>
</gene>
<accession>A0A662ZDS0</accession>
<proteinExistence type="predicted"/>
<organism evidence="1 2">
    <name type="scientific">Succinivibrio dextrinosolvens</name>
    <dbReference type="NCBI Taxonomy" id="83771"/>
    <lineage>
        <taxon>Bacteria</taxon>
        <taxon>Pseudomonadati</taxon>
        <taxon>Pseudomonadota</taxon>
        <taxon>Gammaproteobacteria</taxon>
        <taxon>Aeromonadales</taxon>
        <taxon>Succinivibrionaceae</taxon>
        <taxon>Succinivibrio</taxon>
    </lineage>
</organism>
<sequence length="29" mass="3285">MEKSKKIDAIVKKDVCEDLFNSLSLKKSS</sequence>
<dbReference type="Proteomes" id="UP000243374">
    <property type="component" value="Unassembled WGS sequence"/>
</dbReference>
<protein>
    <submittedName>
        <fullName evidence="1">Uncharacterized protein</fullName>
    </submittedName>
</protein>
<reference evidence="1 2" key="1">
    <citation type="submission" date="2016-10" db="EMBL/GenBank/DDBJ databases">
        <authorList>
            <person name="Varghese N."/>
            <person name="Submissions S."/>
        </authorList>
    </citation>
    <scope>NUCLEOTIDE SEQUENCE [LARGE SCALE GENOMIC DNA]</scope>
    <source>
        <strain evidence="1 2">22B</strain>
    </source>
</reference>
<dbReference type="EMBL" id="FOSF01000061">
    <property type="protein sequence ID" value="SFK36367.1"/>
    <property type="molecule type" value="Genomic_DNA"/>
</dbReference>
<name>A0A662ZDS0_9GAMM</name>
<dbReference type="AlphaFoldDB" id="A0A662ZDS0"/>